<dbReference type="InterPro" id="IPR050316">
    <property type="entry name" value="Tyrosinase/Hemocyanin"/>
</dbReference>
<keyword evidence="1" id="KW-0479">Metal-binding</keyword>
<sequence length="361" mass="41585">MGWRWQRMERWHYLPASTTDPEDVERKEMLTEPADSRKGITLCQKALALLVVIGLLSLDIWERIAVPRDSQDGCETIAVRQEWRALNATERNDFVRSVNCLSTIPSRWTHNGTVYDDFAQLHGTIGRYCHHSASFLPWHRWTLHIWETALRDHCGFRGHVPYWDWTRDWMDIASSSIWDPDTGIGGNGNPNGQRTVGNGSCVEDGPFTGLRPIKYNHTYETHCLSRGFADKATLDQLLGKNFSPESIGRIMRSEEYETFNWAIEFLLHNNIHTAIGGDFWSMTAANDPLFFLHHAQLDHLWWQWQQHKPEARLEAYSGRHMVNSTDQNANLQDTLLFAGFVKDIPVSHAMNAGGKDLCYKY</sequence>
<evidence type="ECO:0000259" key="3">
    <source>
        <dbReference type="PROSITE" id="PS00498"/>
    </source>
</evidence>
<dbReference type="Gene3D" id="1.10.1280.10">
    <property type="entry name" value="Di-copper center containing domain from catechol oxidase"/>
    <property type="match status" value="1"/>
</dbReference>
<reference evidence="4" key="1">
    <citation type="journal article" date="2020" name="Stud. Mycol.">
        <title>101 Dothideomycetes genomes: a test case for predicting lifestyles and emergence of pathogens.</title>
        <authorList>
            <person name="Haridas S."/>
            <person name="Albert R."/>
            <person name="Binder M."/>
            <person name="Bloem J."/>
            <person name="Labutti K."/>
            <person name="Salamov A."/>
            <person name="Andreopoulos B."/>
            <person name="Baker S."/>
            <person name="Barry K."/>
            <person name="Bills G."/>
            <person name="Bluhm B."/>
            <person name="Cannon C."/>
            <person name="Castanera R."/>
            <person name="Culley D."/>
            <person name="Daum C."/>
            <person name="Ezra D."/>
            <person name="Gonzalez J."/>
            <person name="Henrissat B."/>
            <person name="Kuo A."/>
            <person name="Liang C."/>
            <person name="Lipzen A."/>
            <person name="Lutzoni F."/>
            <person name="Magnuson J."/>
            <person name="Mondo S."/>
            <person name="Nolan M."/>
            <person name="Ohm R."/>
            <person name="Pangilinan J."/>
            <person name="Park H.-J."/>
            <person name="Ramirez L."/>
            <person name="Alfaro M."/>
            <person name="Sun H."/>
            <person name="Tritt A."/>
            <person name="Yoshinaga Y."/>
            <person name="Zwiers L.-H."/>
            <person name="Turgeon B."/>
            <person name="Goodwin S."/>
            <person name="Spatafora J."/>
            <person name="Crous P."/>
            <person name="Grigoriev I."/>
        </authorList>
    </citation>
    <scope>NUCLEOTIDE SEQUENCE</scope>
    <source>
        <strain evidence="4">CBS 116005</strain>
    </source>
</reference>
<evidence type="ECO:0000313" key="5">
    <source>
        <dbReference type="Proteomes" id="UP000799436"/>
    </source>
</evidence>
<keyword evidence="5" id="KW-1185">Reference proteome</keyword>
<dbReference type="InterPro" id="IPR002227">
    <property type="entry name" value="Tyrosinase_Cu-bd"/>
</dbReference>
<feature type="domain" description="Tyrosinase copper-binding" evidence="3">
    <location>
        <begin position="287"/>
        <end position="298"/>
    </location>
</feature>
<dbReference type="PANTHER" id="PTHR11474">
    <property type="entry name" value="TYROSINASE FAMILY MEMBER"/>
    <property type="match status" value="1"/>
</dbReference>
<name>A0A6G1L478_9PEZI</name>
<dbReference type="GO" id="GO:0016491">
    <property type="term" value="F:oxidoreductase activity"/>
    <property type="evidence" value="ECO:0007669"/>
    <property type="project" value="InterPro"/>
</dbReference>
<dbReference type="GO" id="GO:0046872">
    <property type="term" value="F:metal ion binding"/>
    <property type="evidence" value="ECO:0007669"/>
    <property type="project" value="UniProtKB-KW"/>
</dbReference>
<dbReference type="PROSITE" id="PS00497">
    <property type="entry name" value="TYROSINASE_1"/>
    <property type="match status" value="1"/>
</dbReference>
<protein>
    <submittedName>
        <fullName evidence="4">Di-copper centre-containing protein</fullName>
    </submittedName>
</protein>
<dbReference type="Pfam" id="PF00264">
    <property type="entry name" value="Tyrosinase"/>
    <property type="match status" value="1"/>
</dbReference>
<dbReference type="EMBL" id="ML995853">
    <property type="protein sequence ID" value="KAF2767626.1"/>
    <property type="molecule type" value="Genomic_DNA"/>
</dbReference>
<dbReference type="SUPFAM" id="SSF48056">
    <property type="entry name" value="Di-copper centre-containing domain"/>
    <property type="match status" value="1"/>
</dbReference>
<evidence type="ECO:0000259" key="2">
    <source>
        <dbReference type="PROSITE" id="PS00497"/>
    </source>
</evidence>
<dbReference type="PRINTS" id="PR00092">
    <property type="entry name" value="TYROSINASE"/>
</dbReference>
<gene>
    <name evidence="4" type="ORF">EJ03DRAFT_352838</name>
</gene>
<dbReference type="AlphaFoldDB" id="A0A6G1L478"/>
<dbReference type="InterPro" id="IPR008922">
    <property type="entry name" value="Di-copper_centre_dom_sf"/>
</dbReference>
<evidence type="ECO:0000313" key="4">
    <source>
        <dbReference type="EMBL" id="KAF2767626.1"/>
    </source>
</evidence>
<evidence type="ECO:0000256" key="1">
    <source>
        <dbReference type="ARBA" id="ARBA00022723"/>
    </source>
</evidence>
<feature type="domain" description="Tyrosinase copper-binding" evidence="2">
    <location>
        <begin position="130"/>
        <end position="147"/>
    </location>
</feature>
<dbReference type="PANTHER" id="PTHR11474:SF127">
    <property type="entry name" value="TYROSINASE COPPER-BINDING DOMAIN-CONTAINING PROTEIN"/>
    <property type="match status" value="1"/>
</dbReference>
<dbReference type="Proteomes" id="UP000799436">
    <property type="component" value="Unassembled WGS sequence"/>
</dbReference>
<dbReference type="OrthoDB" id="6132182at2759"/>
<organism evidence="4 5">
    <name type="scientific">Teratosphaeria nubilosa</name>
    <dbReference type="NCBI Taxonomy" id="161662"/>
    <lineage>
        <taxon>Eukaryota</taxon>
        <taxon>Fungi</taxon>
        <taxon>Dikarya</taxon>
        <taxon>Ascomycota</taxon>
        <taxon>Pezizomycotina</taxon>
        <taxon>Dothideomycetes</taxon>
        <taxon>Dothideomycetidae</taxon>
        <taxon>Mycosphaerellales</taxon>
        <taxon>Teratosphaeriaceae</taxon>
        <taxon>Teratosphaeria</taxon>
    </lineage>
</organism>
<proteinExistence type="predicted"/>
<dbReference type="PROSITE" id="PS00498">
    <property type="entry name" value="TYROSINASE_2"/>
    <property type="match status" value="1"/>
</dbReference>
<accession>A0A6G1L478</accession>